<feature type="domain" description="DUF7053" evidence="1">
    <location>
        <begin position="4"/>
        <end position="115"/>
    </location>
</feature>
<reference evidence="2" key="2">
    <citation type="submission" date="2023-06" db="EMBL/GenBank/DDBJ databases">
        <authorList>
            <consortium name="Lawrence Berkeley National Laboratory"/>
            <person name="Haridas S."/>
            <person name="Hensen N."/>
            <person name="Bonometti L."/>
            <person name="Westerberg I."/>
            <person name="Brannstrom I.O."/>
            <person name="Guillou S."/>
            <person name="Cros-Aarteil S."/>
            <person name="Calhoun S."/>
            <person name="Kuo A."/>
            <person name="Mondo S."/>
            <person name="Pangilinan J."/>
            <person name="Riley R."/>
            <person name="Labutti K."/>
            <person name="Andreopoulos B."/>
            <person name="Lipzen A."/>
            <person name="Chen C."/>
            <person name="Yanf M."/>
            <person name="Daum C."/>
            <person name="Ng V."/>
            <person name="Clum A."/>
            <person name="Steindorff A."/>
            <person name="Ohm R."/>
            <person name="Martin F."/>
            <person name="Silar P."/>
            <person name="Natvig D."/>
            <person name="Lalanne C."/>
            <person name="Gautier V."/>
            <person name="Ament-Velasquez S.L."/>
            <person name="Kruys A."/>
            <person name="Hutchinson M.I."/>
            <person name="Powell A.J."/>
            <person name="Barry K."/>
            <person name="Miller A.N."/>
            <person name="Grigoriev I.V."/>
            <person name="Debuchy R."/>
            <person name="Gladieux P."/>
            <person name="Thoren M.H."/>
            <person name="Johannesson H."/>
        </authorList>
    </citation>
    <scope>NUCLEOTIDE SEQUENCE</scope>
    <source>
        <strain evidence="2">CBS 955.72</strain>
    </source>
</reference>
<sequence>MPSRKYTLTHPLPHIVPQSAIATLHDHANIITLSDVLLTFRPLPTSEQKPGSATYEITDAVSLLPCGLWDTTVSVIIEFVDVDDGVVVTRHAPMGMVILERWSVGDGELRLEAELTAGTVVLRAFGGVMEGNHGRYLEKMVGVVGGGDSVGIM</sequence>
<dbReference type="AlphaFoldDB" id="A0AAJ0H7Z4"/>
<proteinExistence type="predicted"/>
<name>A0AAJ0H7Z4_9PEZI</name>
<dbReference type="Proteomes" id="UP001275084">
    <property type="component" value="Unassembled WGS sequence"/>
</dbReference>
<evidence type="ECO:0000313" key="2">
    <source>
        <dbReference type="EMBL" id="KAK3342037.1"/>
    </source>
</evidence>
<dbReference type="Pfam" id="PF23155">
    <property type="entry name" value="DUF7053"/>
    <property type="match status" value="1"/>
</dbReference>
<keyword evidence="3" id="KW-1185">Reference proteome</keyword>
<accession>A0AAJ0H7Z4</accession>
<evidence type="ECO:0000313" key="3">
    <source>
        <dbReference type="Proteomes" id="UP001275084"/>
    </source>
</evidence>
<dbReference type="InterPro" id="IPR055481">
    <property type="entry name" value="DUF7053"/>
</dbReference>
<reference evidence="2" key="1">
    <citation type="journal article" date="2023" name="Mol. Phylogenet. Evol.">
        <title>Genome-scale phylogeny and comparative genomics of the fungal order Sordariales.</title>
        <authorList>
            <person name="Hensen N."/>
            <person name="Bonometti L."/>
            <person name="Westerberg I."/>
            <person name="Brannstrom I.O."/>
            <person name="Guillou S."/>
            <person name="Cros-Aarteil S."/>
            <person name="Calhoun S."/>
            <person name="Haridas S."/>
            <person name="Kuo A."/>
            <person name="Mondo S."/>
            <person name="Pangilinan J."/>
            <person name="Riley R."/>
            <person name="LaButti K."/>
            <person name="Andreopoulos B."/>
            <person name="Lipzen A."/>
            <person name="Chen C."/>
            <person name="Yan M."/>
            <person name="Daum C."/>
            <person name="Ng V."/>
            <person name="Clum A."/>
            <person name="Steindorff A."/>
            <person name="Ohm R.A."/>
            <person name="Martin F."/>
            <person name="Silar P."/>
            <person name="Natvig D.O."/>
            <person name="Lalanne C."/>
            <person name="Gautier V."/>
            <person name="Ament-Velasquez S.L."/>
            <person name="Kruys A."/>
            <person name="Hutchinson M.I."/>
            <person name="Powell A.J."/>
            <person name="Barry K."/>
            <person name="Miller A.N."/>
            <person name="Grigoriev I.V."/>
            <person name="Debuchy R."/>
            <person name="Gladieux P."/>
            <person name="Hiltunen Thoren M."/>
            <person name="Johannesson H."/>
        </authorList>
    </citation>
    <scope>NUCLEOTIDE SEQUENCE</scope>
    <source>
        <strain evidence="2">CBS 955.72</strain>
    </source>
</reference>
<evidence type="ECO:0000259" key="1">
    <source>
        <dbReference type="Pfam" id="PF23155"/>
    </source>
</evidence>
<dbReference type="EMBL" id="JAUIQD010000008">
    <property type="protein sequence ID" value="KAK3342037.1"/>
    <property type="molecule type" value="Genomic_DNA"/>
</dbReference>
<protein>
    <recommendedName>
        <fullName evidence="1">DUF7053 domain-containing protein</fullName>
    </recommendedName>
</protein>
<dbReference type="PANTHER" id="PTHR38117:SF1">
    <property type="entry name" value="DUF3074 DOMAIN-CONTAINING PROTEIN"/>
    <property type="match status" value="1"/>
</dbReference>
<organism evidence="2 3">
    <name type="scientific">Lasiosphaeria hispida</name>
    <dbReference type="NCBI Taxonomy" id="260671"/>
    <lineage>
        <taxon>Eukaryota</taxon>
        <taxon>Fungi</taxon>
        <taxon>Dikarya</taxon>
        <taxon>Ascomycota</taxon>
        <taxon>Pezizomycotina</taxon>
        <taxon>Sordariomycetes</taxon>
        <taxon>Sordariomycetidae</taxon>
        <taxon>Sordariales</taxon>
        <taxon>Lasiosphaeriaceae</taxon>
        <taxon>Lasiosphaeria</taxon>
    </lineage>
</organism>
<comment type="caution">
    <text evidence="2">The sequence shown here is derived from an EMBL/GenBank/DDBJ whole genome shotgun (WGS) entry which is preliminary data.</text>
</comment>
<dbReference type="PANTHER" id="PTHR38117">
    <property type="entry name" value="NACHT AND WD40 DOMAIN PROTEIN"/>
    <property type="match status" value="1"/>
</dbReference>
<gene>
    <name evidence="2" type="ORF">B0T25DRAFT_586094</name>
</gene>